<name>A0A1Y0V0X2_9PROT</name>
<reference evidence="1 2" key="1">
    <citation type="submission" date="2017-05" db="EMBL/GenBank/DDBJ databases">
        <title>Genome sequence of Acetobacter pasteurianus subsp. ascendens strain SRCM101447.</title>
        <authorList>
            <person name="Cho S.H."/>
        </authorList>
    </citation>
    <scope>NUCLEOTIDE SEQUENCE [LARGE SCALE GENOMIC DNA]</scope>
    <source>
        <strain evidence="1 2">SRCM101447</strain>
    </source>
</reference>
<protein>
    <submittedName>
        <fullName evidence="1">Uncharacterized protein</fullName>
    </submittedName>
</protein>
<organism evidence="1 2">
    <name type="scientific">Acetobacter ascendens</name>
    <dbReference type="NCBI Taxonomy" id="481146"/>
    <lineage>
        <taxon>Bacteria</taxon>
        <taxon>Pseudomonadati</taxon>
        <taxon>Pseudomonadota</taxon>
        <taxon>Alphaproteobacteria</taxon>
        <taxon>Acetobacterales</taxon>
        <taxon>Acetobacteraceae</taxon>
        <taxon>Acetobacter</taxon>
    </lineage>
</organism>
<dbReference type="AlphaFoldDB" id="A0A1Y0V0X2"/>
<evidence type="ECO:0000313" key="2">
    <source>
        <dbReference type="Proteomes" id="UP000195633"/>
    </source>
</evidence>
<dbReference type="EMBL" id="CP021524">
    <property type="protein sequence ID" value="ARW10023.1"/>
    <property type="molecule type" value="Genomic_DNA"/>
</dbReference>
<dbReference type="Proteomes" id="UP000195633">
    <property type="component" value="Chromosome"/>
</dbReference>
<accession>A0A1Y0V0X2</accession>
<gene>
    <name evidence="1" type="ORF">S101447_00921</name>
</gene>
<sequence length="134" mass="15108">MNDKNWPDPKRPGVPYRYEDPRLILDHILMRRSDKALVRARFHWDAGSGGNWQLRNSHWMSAADAALRFTYVCPVLTPTQINEMLAAERERCASVVISHAISPSPIDDPHPDAEWLNGCLSSCVVTIRKLGTAS</sequence>
<evidence type="ECO:0000313" key="1">
    <source>
        <dbReference type="EMBL" id="ARW10023.1"/>
    </source>
</evidence>
<proteinExistence type="predicted"/>